<sequence length="41" mass="4678">MADLDGYPGNHLGGAWYREYYHPPGYCLGYGWARDRLCILG</sequence>
<gene>
    <name evidence="1" type="ORF">ALC56_10906</name>
</gene>
<keyword evidence="2" id="KW-1185">Reference proteome</keyword>
<accession>A0A195F398</accession>
<name>A0A195F398_9HYME</name>
<proteinExistence type="predicted"/>
<protein>
    <submittedName>
        <fullName evidence="1">Uncharacterized protein</fullName>
    </submittedName>
</protein>
<dbReference type="AlphaFoldDB" id="A0A195F398"/>
<evidence type="ECO:0000313" key="2">
    <source>
        <dbReference type="Proteomes" id="UP000078541"/>
    </source>
</evidence>
<dbReference type="Proteomes" id="UP000078541">
    <property type="component" value="Unassembled WGS sequence"/>
</dbReference>
<evidence type="ECO:0000313" key="1">
    <source>
        <dbReference type="EMBL" id="KYN34938.1"/>
    </source>
</evidence>
<organism evidence="1 2">
    <name type="scientific">Trachymyrmex septentrionalis</name>
    <dbReference type="NCBI Taxonomy" id="34720"/>
    <lineage>
        <taxon>Eukaryota</taxon>
        <taxon>Metazoa</taxon>
        <taxon>Ecdysozoa</taxon>
        <taxon>Arthropoda</taxon>
        <taxon>Hexapoda</taxon>
        <taxon>Insecta</taxon>
        <taxon>Pterygota</taxon>
        <taxon>Neoptera</taxon>
        <taxon>Endopterygota</taxon>
        <taxon>Hymenoptera</taxon>
        <taxon>Apocrita</taxon>
        <taxon>Aculeata</taxon>
        <taxon>Formicoidea</taxon>
        <taxon>Formicidae</taxon>
        <taxon>Myrmicinae</taxon>
        <taxon>Trachymyrmex</taxon>
    </lineage>
</organism>
<reference evidence="1 2" key="1">
    <citation type="submission" date="2016-03" db="EMBL/GenBank/DDBJ databases">
        <title>Trachymyrmex septentrionalis WGS genome.</title>
        <authorList>
            <person name="Nygaard S."/>
            <person name="Hu H."/>
            <person name="Boomsma J."/>
            <person name="Zhang G."/>
        </authorList>
    </citation>
    <scope>NUCLEOTIDE SEQUENCE [LARGE SCALE GENOMIC DNA]</scope>
    <source>
        <strain evidence="1">Tsep2-gDNA-1</strain>
        <tissue evidence="1">Whole body</tissue>
    </source>
</reference>
<dbReference type="EMBL" id="KQ981855">
    <property type="protein sequence ID" value="KYN34938.1"/>
    <property type="molecule type" value="Genomic_DNA"/>
</dbReference>